<accession>A0A933RZB5</accession>
<reference evidence="1" key="1">
    <citation type="submission" date="2020-07" db="EMBL/GenBank/DDBJ databases">
        <title>Huge and variable diversity of episymbiotic CPR bacteria and DPANN archaea in groundwater ecosystems.</title>
        <authorList>
            <person name="He C.Y."/>
            <person name="Keren R."/>
            <person name="Whittaker M."/>
            <person name="Farag I.F."/>
            <person name="Doudna J."/>
            <person name="Cate J.H.D."/>
            <person name="Banfield J.F."/>
        </authorList>
    </citation>
    <scope>NUCLEOTIDE SEQUENCE</scope>
    <source>
        <strain evidence="1">NC_groundwater_1818_Pr3_B-0.1um_66_35</strain>
    </source>
</reference>
<proteinExistence type="predicted"/>
<dbReference type="Pfam" id="PF14022">
    <property type="entry name" value="DUF4238"/>
    <property type="match status" value="1"/>
</dbReference>
<comment type="caution">
    <text evidence="1">The sequence shown here is derived from an EMBL/GenBank/DDBJ whole genome shotgun (WGS) entry which is preliminary data.</text>
</comment>
<protein>
    <submittedName>
        <fullName evidence="1">DUF4238 domain-containing protein</fullName>
    </submittedName>
</protein>
<dbReference type="InterPro" id="IPR025332">
    <property type="entry name" value="DUF4238"/>
</dbReference>
<dbReference type="EMBL" id="JACRJB010000053">
    <property type="protein sequence ID" value="MBI5131486.1"/>
    <property type="molecule type" value="Genomic_DNA"/>
</dbReference>
<sequence length="113" mass="12625">MSVPKRHHFVPEMLQKSFVDEAGLLHFYNQRTPEMGVQSTKPGNLHVRTHLYSKILPDGTKDVALELRYAALEGVTEPIFGQLISASVRGRMRCAAPAARPFRGILCLQVLPD</sequence>
<dbReference type="Proteomes" id="UP000782519">
    <property type="component" value="Unassembled WGS sequence"/>
</dbReference>
<name>A0A933RZB5_RHOPL</name>
<gene>
    <name evidence="1" type="ORF">HZA66_18775</name>
</gene>
<evidence type="ECO:0000313" key="2">
    <source>
        <dbReference type="Proteomes" id="UP000782519"/>
    </source>
</evidence>
<evidence type="ECO:0000313" key="1">
    <source>
        <dbReference type="EMBL" id="MBI5131486.1"/>
    </source>
</evidence>
<dbReference type="AlphaFoldDB" id="A0A933RZB5"/>
<organism evidence="1 2">
    <name type="scientific">Rhodopseudomonas palustris</name>
    <dbReference type="NCBI Taxonomy" id="1076"/>
    <lineage>
        <taxon>Bacteria</taxon>
        <taxon>Pseudomonadati</taxon>
        <taxon>Pseudomonadota</taxon>
        <taxon>Alphaproteobacteria</taxon>
        <taxon>Hyphomicrobiales</taxon>
        <taxon>Nitrobacteraceae</taxon>
        <taxon>Rhodopseudomonas</taxon>
    </lineage>
</organism>